<dbReference type="AlphaFoldDB" id="A0A0Y0MD72"/>
<sequence length="106" mass="12812">MAEWARYQRRFSDSLCRYQQIRLDLSPVFRWDPHEAAWQMRLHECKLHRVRTGKLPRLNQDDPHEFALARWFGRQLRQMQNGTLHRSRAIALTRLLGANVEEDFPL</sequence>
<evidence type="ECO:0000313" key="1">
    <source>
        <dbReference type="EMBL" id="AMB58021.1"/>
    </source>
</evidence>
<reference evidence="1 2" key="1">
    <citation type="journal article" date="2016" name="J. Biotechnol.">
        <title>First complete genome sequence of a species in the genus Microterricola, an extremophilic cold active enzyme producing bacterial strain ERGS5:02 isolated from Sikkim Himalaya.</title>
        <authorList>
            <person name="Himanshu"/>
            <person name="Swarnkar M.K."/>
            <person name="Singh D."/>
            <person name="Kumar R."/>
        </authorList>
    </citation>
    <scope>NUCLEOTIDE SEQUENCE [LARGE SCALE GENOMIC DNA]</scope>
    <source>
        <strain evidence="1 2">ERGS5:02</strain>
    </source>
</reference>
<dbReference type="KEGG" id="mvd:AWU67_03100"/>
<accession>A0A0Y0MD72</accession>
<dbReference type="OrthoDB" id="5107558at2"/>
<proteinExistence type="predicted"/>
<reference evidence="2" key="2">
    <citation type="submission" date="2016-01" db="EMBL/GenBank/DDBJ databases">
        <title>First complete genome sequence of a species in the genus Microterricola, an extremophilic cold active enzyme producing strain ERGS5:02 isolated from Sikkim Himalaya.</title>
        <authorList>
            <person name="Kumar R."/>
            <person name="Singh D."/>
            <person name="Swarnkar M.K."/>
        </authorList>
    </citation>
    <scope>NUCLEOTIDE SEQUENCE [LARGE SCALE GENOMIC DNA]</scope>
    <source>
        <strain evidence="2">ERGS5:02</strain>
    </source>
</reference>
<name>A0A0Y0MD72_9MICO</name>
<keyword evidence="2" id="KW-1185">Reference proteome</keyword>
<protein>
    <recommendedName>
        <fullName evidence="3">Helicase associated domain-containing protein</fullName>
    </recommendedName>
</protein>
<dbReference type="Proteomes" id="UP000058305">
    <property type="component" value="Chromosome"/>
</dbReference>
<organism evidence="1 2">
    <name type="scientific">Microterricola viridarii</name>
    <dbReference type="NCBI Taxonomy" id="412690"/>
    <lineage>
        <taxon>Bacteria</taxon>
        <taxon>Bacillati</taxon>
        <taxon>Actinomycetota</taxon>
        <taxon>Actinomycetes</taxon>
        <taxon>Micrococcales</taxon>
        <taxon>Microbacteriaceae</taxon>
        <taxon>Microterricola</taxon>
    </lineage>
</organism>
<dbReference type="EMBL" id="CP014145">
    <property type="protein sequence ID" value="AMB58021.1"/>
    <property type="molecule type" value="Genomic_DNA"/>
</dbReference>
<evidence type="ECO:0008006" key="3">
    <source>
        <dbReference type="Google" id="ProtNLM"/>
    </source>
</evidence>
<evidence type="ECO:0000313" key="2">
    <source>
        <dbReference type="Proteomes" id="UP000058305"/>
    </source>
</evidence>
<gene>
    <name evidence="1" type="ORF">AWU67_03100</name>
</gene>
<dbReference type="RefSeq" id="WP_067226630.1">
    <property type="nucleotide sequence ID" value="NZ_CP014145.1"/>
</dbReference>